<proteinExistence type="predicted"/>
<name>A0A151IZ09_9HYME</name>
<dbReference type="EMBL" id="KQ980730">
    <property type="protein sequence ID" value="KYN13981.1"/>
    <property type="molecule type" value="Genomic_DNA"/>
</dbReference>
<evidence type="ECO:0008006" key="4">
    <source>
        <dbReference type="Google" id="ProtNLM"/>
    </source>
</evidence>
<gene>
    <name evidence="2" type="ORF">ALC57_13811</name>
</gene>
<sequence length="109" mass="12929">MSEQEVHTSVEQRIIIEFLLREGVKPAEILRRLTVQFAEKTLSRTQVYDWHKKFSDSRESVQNETHARRPRTSTSDTNILAIREMIEGAALQYRTCRNIVWECPINHFR</sequence>
<dbReference type="PANTHER" id="PTHR46060">
    <property type="entry name" value="MARINER MOS1 TRANSPOSASE-LIKE PROTEIN"/>
    <property type="match status" value="1"/>
</dbReference>
<evidence type="ECO:0000313" key="3">
    <source>
        <dbReference type="Proteomes" id="UP000078492"/>
    </source>
</evidence>
<dbReference type="PANTHER" id="PTHR46060:SF1">
    <property type="entry name" value="MARINER MOS1 TRANSPOSASE-LIKE PROTEIN"/>
    <property type="match status" value="1"/>
</dbReference>
<feature type="compositionally biased region" description="Basic and acidic residues" evidence="1">
    <location>
        <begin position="55"/>
        <end position="67"/>
    </location>
</feature>
<accession>A0A151IZ09</accession>
<dbReference type="AlphaFoldDB" id="A0A151IZ09"/>
<reference evidence="2 3" key="1">
    <citation type="submission" date="2015-09" db="EMBL/GenBank/DDBJ databases">
        <title>Trachymyrmex cornetzi WGS genome.</title>
        <authorList>
            <person name="Nygaard S."/>
            <person name="Hu H."/>
            <person name="Boomsma J."/>
            <person name="Zhang G."/>
        </authorList>
    </citation>
    <scope>NUCLEOTIDE SEQUENCE [LARGE SCALE GENOMIC DNA]</scope>
    <source>
        <strain evidence="2">Tcor2-1</strain>
        <tissue evidence="2">Whole body</tissue>
    </source>
</reference>
<dbReference type="Proteomes" id="UP000078492">
    <property type="component" value="Unassembled WGS sequence"/>
</dbReference>
<dbReference type="STRING" id="471704.A0A151IZ09"/>
<evidence type="ECO:0000313" key="2">
    <source>
        <dbReference type="EMBL" id="KYN13981.1"/>
    </source>
</evidence>
<feature type="region of interest" description="Disordered" evidence="1">
    <location>
        <begin position="55"/>
        <end position="74"/>
    </location>
</feature>
<protein>
    <recommendedName>
        <fullName evidence="4">Mos1 transposase HTH domain-containing protein</fullName>
    </recommendedName>
</protein>
<keyword evidence="3" id="KW-1185">Reference proteome</keyword>
<organism evidence="2 3">
    <name type="scientific">Trachymyrmex cornetzi</name>
    <dbReference type="NCBI Taxonomy" id="471704"/>
    <lineage>
        <taxon>Eukaryota</taxon>
        <taxon>Metazoa</taxon>
        <taxon>Ecdysozoa</taxon>
        <taxon>Arthropoda</taxon>
        <taxon>Hexapoda</taxon>
        <taxon>Insecta</taxon>
        <taxon>Pterygota</taxon>
        <taxon>Neoptera</taxon>
        <taxon>Endopterygota</taxon>
        <taxon>Hymenoptera</taxon>
        <taxon>Apocrita</taxon>
        <taxon>Aculeata</taxon>
        <taxon>Formicoidea</taxon>
        <taxon>Formicidae</taxon>
        <taxon>Myrmicinae</taxon>
        <taxon>Trachymyrmex</taxon>
    </lineage>
</organism>
<evidence type="ECO:0000256" key="1">
    <source>
        <dbReference type="SAM" id="MobiDB-lite"/>
    </source>
</evidence>
<dbReference type="InterPro" id="IPR052709">
    <property type="entry name" value="Transposase-MT_Hybrid"/>
</dbReference>